<keyword evidence="2" id="KW-1185">Reference proteome</keyword>
<comment type="caution">
    <text evidence="1">The sequence shown here is derived from an EMBL/GenBank/DDBJ whole genome shotgun (WGS) entry which is preliminary data.</text>
</comment>
<dbReference type="OrthoDB" id="5019437at2"/>
<dbReference type="EMBL" id="QZVS01000042">
    <property type="protein sequence ID" value="RJT91657.1"/>
    <property type="molecule type" value="Genomic_DNA"/>
</dbReference>
<accession>A0A3A5MNJ0</accession>
<reference evidence="1 2" key="1">
    <citation type="submission" date="2018-09" db="EMBL/GenBank/DDBJ databases">
        <title>Novel species of Cryobacterium.</title>
        <authorList>
            <person name="Liu Q."/>
            <person name="Xin Y.-H."/>
        </authorList>
    </citation>
    <scope>NUCLEOTIDE SEQUENCE [LARGE SCALE GENOMIC DNA]</scope>
    <source>
        <strain evidence="1 2">Hh39</strain>
    </source>
</reference>
<dbReference type="Proteomes" id="UP000272015">
    <property type="component" value="Unassembled WGS sequence"/>
</dbReference>
<evidence type="ECO:0000313" key="2">
    <source>
        <dbReference type="Proteomes" id="UP000272015"/>
    </source>
</evidence>
<dbReference type="AlphaFoldDB" id="A0A3A5MNJ0"/>
<gene>
    <name evidence="1" type="ORF">D6T64_01450</name>
</gene>
<evidence type="ECO:0000313" key="1">
    <source>
        <dbReference type="EMBL" id="RJT91657.1"/>
    </source>
</evidence>
<dbReference type="RefSeq" id="WP_119970740.1">
    <property type="nucleotide sequence ID" value="NZ_JBHSQA010000032.1"/>
</dbReference>
<sequence>MSVVDDSVLPMPSELSTLSPTRVRQLRILSAISELGGGTSGSITHEAIAKRIEAENDLGVIALADHLELLKDEGLVALELRLGGVIASVNVLPSGQAAVEEFEHVRASIPVRRRQLRDDYLAWLYNQIEVLDIDPTPDAYLRTVPSFMGFSYTAKDLEKTGEWLVTNGFIQGEAAWQYAGPLRPTLTAKGSFTIENGRSSNDPPPAIGDTFHTTVNGPANVAQGSSHVRQNLSVEFKAEGLRLIDAIEQTLPALAAELSAAVEEQLNEARIELSGTAEVSKLKAVFGAMSGFLSQTSAGALGGLLTTQIAQFLATLP</sequence>
<proteinExistence type="predicted"/>
<name>A0A3A5MNJ0_9MICO</name>
<organism evidence="1 2">
    <name type="scientific">Cryobacterium melibiosiphilum</name>
    <dbReference type="NCBI Taxonomy" id="995039"/>
    <lineage>
        <taxon>Bacteria</taxon>
        <taxon>Bacillati</taxon>
        <taxon>Actinomycetota</taxon>
        <taxon>Actinomycetes</taxon>
        <taxon>Micrococcales</taxon>
        <taxon>Microbacteriaceae</taxon>
        <taxon>Cryobacterium</taxon>
    </lineage>
</organism>
<protein>
    <submittedName>
        <fullName evidence="1">Uncharacterized protein</fullName>
    </submittedName>
</protein>